<dbReference type="Pfam" id="PF03372">
    <property type="entry name" value="Exo_endo_phos"/>
    <property type="match status" value="1"/>
</dbReference>
<proteinExistence type="predicted"/>
<feature type="domain" description="Endonuclease/exonuclease/phosphatase" evidence="2">
    <location>
        <begin position="12"/>
        <end position="225"/>
    </location>
</feature>
<dbReference type="EMBL" id="CP062175">
    <property type="protein sequence ID" value="WXK38249.1"/>
    <property type="molecule type" value="Genomic_DNA"/>
</dbReference>
<name>A0ABZ2Q0R3_9BURK</name>
<evidence type="ECO:0000313" key="3">
    <source>
        <dbReference type="EMBL" id="WXK38249.1"/>
    </source>
</evidence>
<sequence>MTTMAYSELRIATYNIHGAGGRWRQRSTQRIAGVVAELDADIIALQEVPLNGASNAPGVLDDLQHATGMEAVAGPTLQTERGDYGNAVLSRLPIRAARTLDLSFTRREPRGALDADIEYADGVLRVVATHLGLSAIERSAQVRTLLAAFDSSALPVILLGDINEWFVHGRALRALVGHFRRAPAPRTFPARWPILSLDRIWVHPGEWLIDVQVHRSALARVASDHLPLIARIRANGNGTRPLEVAGVAAPMGLQDSATRTGEDPTGDIRSLPR</sequence>
<evidence type="ECO:0000256" key="1">
    <source>
        <dbReference type="SAM" id="MobiDB-lite"/>
    </source>
</evidence>
<accession>A0ABZ2Q0R3</accession>
<geneLocation type="plasmid" evidence="3 4">
    <name>megaplasmid</name>
</geneLocation>
<evidence type="ECO:0000313" key="4">
    <source>
        <dbReference type="Proteomes" id="UP001493153"/>
    </source>
</evidence>
<dbReference type="Gene3D" id="3.60.10.10">
    <property type="entry name" value="Endonuclease/exonuclease/phosphatase"/>
    <property type="match status" value="1"/>
</dbReference>
<dbReference type="SUPFAM" id="SSF56219">
    <property type="entry name" value="DNase I-like"/>
    <property type="match status" value="1"/>
</dbReference>
<dbReference type="InterPro" id="IPR005135">
    <property type="entry name" value="Endo/exonuclease/phosphatase"/>
</dbReference>
<keyword evidence="3" id="KW-0255">Endonuclease</keyword>
<dbReference type="PANTHER" id="PTHR14859:SF15">
    <property type="entry name" value="ENDONUCLEASE_EXONUCLEASE_PHOSPHATASE DOMAIN-CONTAINING PROTEIN"/>
    <property type="match status" value="1"/>
</dbReference>
<reference evidence="3 4" key="1">
    <citation type="submission" date="2020-09" db="EMBL/GenBank/DDBJ databases">
        <title>Genome sequences of Mycetohabitans spp.</title>
        <authorList>
            <person name="Carter M.E."/>
            <person name="Carpenter S.C.D."/>
            <person name="Bogdanove A.J."/>
        </authorList>
    </citation>
    <scope>NUCLEOTIDE SEQUENCE [LARGE SCALE GENOMIC DNA]</scope>
    <source>
        <strain evidence="3 4">B12</strain>
        <plasmid evidence="3 4">megaplasmid</plasmid>
    </source>
</reference>
<evidence type="ECO:0000259" key="2">
    <source>
        <dbReference type="Pfam" id="PF03372"/>
    </source>
</evidence>
<keyword evidence="3" id="KW-0378">Hydrolase</keyword>
<keyword evidence="3" id="KW-0614">Plasmid</keyword>
<dbReference type="PANTHER" id="PTHR14859">
    <property type="entry name" value="CALCOFLUOR WHITE HYPERSENSITIVE PROTEIN PRECURSOR"/>
    <property type="match status" value="1"/>
</dbReference>
<protein>
    <submittedName>
        <fullName evidence="3">Endonuclease/exonuclease/phosphatase family protein</fullName>
    </submittedName>
</protein>
<gene>
    <name evidence="3" type="ORF">IHE29_02750</name>
</gene>
<keyword evidence="4" id="KW-1185">Reference proteome</keyword>
<dbReference type="InterPro" id="IPR036691">
    <property type="entry name" value="Endo/exonu/phosph_ase_sf"/>
</dbReference>
<feature type="region of interest" description="Disordered" evidence="1">
    <location>
        <begin position="253"/>
        <end position="273"/>
    </location>
</feature>
<organism evidence="3 4">
    <name type="scientific">Mycetohabitans rhizoxinica</name>
    <dbReference type="NCBI Taxonomy" id="412963"/>
    <lineage>
        <taxon>Bacteria</taxon>
        <taxon>Pseudomonadati</taxon>
        <taxon>Pseudomonadota</taxon>
        <taxon>Betaproteobacteria</taxon>
        <taxon>Burkholderiales</taxon>
        <taxon>Burkholderiaceae</taxon>
        <taxon>Mycetohabitans</taxon>
    </lineage>
</organism>
<keyword evidence="3" id="KW-0540">Nuclease</keyword>
<dbReference type="Proteomes" id="UP001493153">
    <property type="component" value="Plasmid megaplasmid"/>
</dbReference>
<dbReference type="GO" id="GO:0004519">
    <property type="term" value="F:endonuclease activity"/>
    <property type="evidence" value="ECO:0007669"/>
    <property type="project" value="UniProtKB-KW"/>
</dbReference>
<dbReference type="InterPro" id="IPR051916">
    <property type="entry name" value="GPI-anchor_lipid_remodeler"/>
</dbReference>